<accession>A0ACB5SA80</accession>
<keyword evidence="2" id="KW-1185">Reference proteome</keyword>
<evidence type="ECO:0000313" key="1">
    <source>
        <dbReference type="EMBL" id="GME32448.1"/>
    </source>
</evidence>
<comment type="caution">
    <text evidence="1">The sequence shown here is derived from an EMBL/GenBank/DDBJ whole genome shotgun (WGS) entry which is preliminary data.</text>
</comment>
<gene>
    <name evidence="1" type="primary">g3916</name>
    <name evidence="1" type="ORF">NpPPO83_00003916</name>
</gene>
<dbReference type="Proteomes" id="UP001165186">
    <property type="component" value="Unassembled WGS sequence"/>
</dbReference>
<proteinExistence type="predicted"/>
<reference evidence="1" key="1">
    <citation type="submission" date="2024-09" db="EMBL/GenBank/DDBJ databases">
        <title>Draft Genome Sequences of Neofusicoccum parvum.</title>
        <authorList>
            <person name="Ashida A."/>
            <person name="Camagna M."/>
            <person name="Tanaka A."/>
            <person name="Takemoto D."/>
        </authorList>
    </citation>
    <scope>NUCLEOTIDE SEQUENCE</scope>
    <source>
        <strain evidence="1">PPO83</strain>
    </source>
</reference>
<organism evidence="1 2">
    <name type="scientific">Neofusicoccum parvum</name>
    <dbReference type="NCBI Taxonomy" id="310453"/>
    <lineage>
        <taxon>Eukaryota</taxon>
        <taxon>Fungi</taxon>
        <taxon>Dikarya</taxon>
        <taxon>Ascomycota</taxon>
        <taxon>Pezizomycotina</taxon>
        <taxon>Dothideomycetes</taxon>
        <taxon>Dothideomycetes incertae sedis</taxon>
        <taxon>Botryosphaeriales</taxon>
        <taxon>Botryosphaeriaceae</taxon>
        <taxon>Neofusicoccum</taxon>
    </lineage>
</organism>
<dbReference type="EMBL" id="BSXG01000220">
    <property type="protein sequence ID" value="GME32448.1"/>
    <property type="molecule type" value="Genomic_DNA"/>
</dbReference>
<name>A0ACB5SA80_9PEZI</name>
<evidence type="ECO:0000313" key="2">
    <source>
        <dbReference type="Proteomes" id="UP001165186"/>
    </source>
</evidence>
<protein>
    <submittedName>
        <fullName evidence="1">Uncharacterized protein</fullName>
    </submittedName>
</protein>
<sequence>MGKRKGPEARFFEMSKAHGQVTEADVEAVFDQLKPVKPDFLLGEWAGGSLDTGHPGHKNLVSMRWAGKAMRSVNDVDPIIVLDDEGKRTVKEEYGHASLREVAFRGVLSTAMIYDAKPILDHFRCVDENTVLGAMDCPKLMGDASTYYFFLTRL</sequence>